<accession>A0A1I5AQI6</accession>
<feature type="compositionally biased region" description="Low complexity" evidence="1">
    <location>
        <begin position="34"/>
        <end position="46"/>
    </location>
</feature>
<protein>
    <submittedName>
        <fullName evidence="2">Uncharacterized protein</fullName>
    </submittedName>
</protein>
<organism evidence="2 3">
    <name type="scientific">Pseudonocardia ammonioxydans</name>
    <dbReference type="NCBI Taxonomy" id="260086"/>
    <lineage>
        <taxon>Bacteria</taxon>
        <taxon>Bacillati</taxon>
        <taxon>Actinomycetota</taxon>
        <taxon>Actinomycetes</taxon>
        <taxon>Pseudonocardiales</taxon>
        <taxon>Pseudonocardiaceae</taxon>
        <taxon>Pseudonocardia</taxon>
    </lineage>
</organism>
<evidence type="ECO:0000313" key="3">
    <source>
        <dbReference type="Proteomes" id="UP000199614"/>
    </source>
</evidence>
<name>A0A1I5AQI6_PSUAM</name>
<dbReference type="EMBL" id="FOUY01000018">
    <property type="protein sequence ID" value="SFN64693.1"/>
    <property type="molecule type" value="Genomic_DNA"/>
</dbReference>
<feature type="region of interest" description="Disordered" evidence="1">
    <location>
        <begin position="62"/>
        <end position="106"/>
    </location>
</feature>
<feature type="compositionally biased region" description="Polar residues" evidence="1">
    <location>
        <begin position="76"/>
        <end position="85"/>
    </location>
</feature>
<reference evidence="2 3" key="1">
    <citation type="submission" date="2016-10" db="EMBL/GenBank/DDBJ databases">
        <authorList>
            <person name="de Groot N.N."/>
        </authorList>
    </citation>
    <scope>NUCLEOTIDE SEQUENCE [LARGE SCALE GENOMIC DNA]</scope>
    <source>
        <strain evidence="2 3">CGMCC 4.1877</strain>
    </source>
</reference>
<gene>
    <name evidence="2" type="ORF">SAMN05216207_101892</name>
</gene>
<feature type="region of interest" description="Disordered" evidence="1">
    <location>
        <begin position="20"/>
        <end position="46"/>
    </location>
</feature>
<dbReference type="AlphaFoldDB" id="A0A1I5AQI6"/>
<proteinExistence type="predicted"/>
<sequence>MAGFIPGVLRMASVDCSVPTASAVPTRPRRTGAKPKASGTAAAASPAITSNAGVVATCPGSTPRSVSVVTAPASGKPTSWPTETPSVRWPNRLSIVPGGDHRGIKL</sequence>
<keyword evidence="3" id="KW-1185">Reference proteome</keyword>
<dbReference type="Proteomes" id="UP000199614">
    <property type="component" value="Unassembled WGS sequence"/>
</dbReference>
<evidence type="ECO:0000256" key="1">
    <source>
        <dbReference type="SAM" id="MobiDB-lite"/>
    </source>
</evidence>
<evidence type="ECO:0000313" key="2">
    <source>
        <dbReference type="EMBL" id="SFN64693.1"/>
    </source>
</evidence>